<name>A0ABV0YVJ2_9TELE</name>
<proteinExistence type="predicted"/>
<organism evidence="1 2">
    <name type="scientific">Ameca splendens</name>
    <dbReference type="NCBI Taxonomy" id="208324"/>
    <lineage>
        <taxon>Eukaryota</taxon>
        <taxon>Metazoa</taxon>
        <taxon>Chordata</taxon>
        <taxon>Craniata</taxon>
        <taxon>Vertebrata</taxon>
        <taxon>Euteleostomi</taxon>
        <taxon>Actinopterygii</taxon>
        <taxon>Neopterygii</taxon>
        <taxon>Teleostei</taxon>
        <taxon>Neoteleostei</taxon>
        <taxon>Acanthomorphata</taxon>
        <taxon>Ovalentaria</taxon>
        <taxon>Atherinomorphae</taxon>
        <taxon>Cyprinodontiformes</taxon>
        <taxon>Goodeidae</taxon>
        <taxon>Ameca</taxon>
    </lineage>
</organism>
<accession>A0ABV0YVJ2</accession>
<sequence>MPPHVVVGLQPTTSHWCNVFEGHDNLKFLIRKQQELFMLNLGCRGEKLNIAFQLSSLTVIDTNARITRWYLSLQPFCFQVQYRPGHKNVIADFLSRDSEE</sequence>
<comment type="caution">
    <text evidence="1">The sequence shown here is derived from an EMBL/GenBank/DDBJ whole genome shotgun (WGS) entry which is preliminary data.</text>
</comment>
<protein>
    <recommendedName>
        <fullName evidence="3">Reverse transcriptase RNase H-like domain-containing protein</fullName>
    </recommendedName>
</protein>
<reference evidence="1 2" key="1">
    <citation type="submission" date="2021-06" db="EMBL/GenBank/DDBJ databases">
        <authorList>
            <person name="Palmer J.M."/>
        </authorList>
    </citation>
    <scope>NUCLEOTIDE SEQUENCE [LARGE SCALE GENOMIC DNA]</scope>
    <source>
        <strain evidence="1 2">AS_MEX2019</strain>
        <tissue evidence="1">Muscle</tissue>
    </source>
</reference>
<gene>
    <name evidence="1" type="ORF">AMECASPLE_039493</name>
</gene>
<evidence type="ECO:0000313" key="1">
    <source>
        <dbReference type="EMBL" id="MEQ2297897.1"/>
    </source>
</evidence>
<evidence type="ECO:0000313" key="2">
    <source>
        <dbReference type="Proteomes" id="UP001469553"/>
    </source>
</evidence>
<keyword evidence="2" id="KW-1185">Reference proteome</keyword>
<evidence type="ECO:0008006" key="3">
    <source>
        <dbReference type="Google" id="ProtNLM"/>
    </source>
</evidence>
<dbReference type="Proteomes" id="UP001469553">
    <property type="component" value="Unassembled WGS sequence"/>
</dbReference>
<dbReference type="EMBL" id="JAHRIP010046000">
    <property type="protein sequence ID" value="MEQ2297897.1"/>
    <property type="molecule type" value="Genomic_DNA"/>
</dbReference>